<dbReference type="InterPro" id="IPR036907">
    <property type="entry name" value="5'-Nucleotdase_C_sf"/>
</dbReference>
<dbReference type="PRINTS" id="PR01607">
    <property type="entry name" value="APYRASEFAMLY"/>
</dbReference>
<dbReference type="GO" id="GO:0008663">
    <property type="term" value="F:2',3'-cyclic-nucleotide 2'-phosphodiesterase activity"/>
    <property type="evidence" value="ECO:0007669"/>
    <property type="project" value="UniProtKB-EC"/>
</dbReference>
<dbReference type="eggNOG" id="COG3204">
    <property type="taxonomic scope" value="Bacteria"/>
</dbReference>
<dbReference type="InterPro" id="IPR008334">
    <property type="entry name" value="5'-Nucleotdase_C"/>
</dbReference>
<dbReference type="Pfam" id="PF02872">
    <property type="entry name" value="5_nucleotid_C"/>
    <property type="match status" value="1"/>
</dbReference>
<dbReference type="RefSeq" id="WP_238548511.1">
    <property type="nucleotide sequence ID" value="NZ_JDUU01000012.1"/>
</dbReference>
<dbReference type="GO" id="GO:0008768">
    <property type="term" value="F:UDP-sugar diphosphatase activity"/>
    <property type="evidence" value="ECO:0007669"/>
    <property type="project" value="TreeGrafter"/>
</dbReference>
<keyword evidence="5" id="KW-0378">Hydrolase</keyword>
<dbReference type="InterPro" id="IPR043708">
    <property type="entry name" value="DUF5648"/>
</dbReference>
<dbReference type="GO" id="GO:0008254">
    <property type="term" value="F:3'-nucleotidase activity"/>
    <property type="evidence" value="ECO:0007669"/>
    <property type="project" value="UniProtKB-EC"/>
</dbReference>
<accession>A0A086ZLS0</accession>
<dbReference type="Gene3D" id="3.60.21.10">
    <property type="match status" value="1"/>
</dbReference>
<dbReference type="Proteomes" id="UP000029108">
    <property type="component" value="Unassembled WGS sequence"/>
</dbReference>
<dbReference type="eggNOG" id="COG3757">
    <property type="taxonomic scope" value="Bacteria"/>
</dbReference>
<dbReference type="EC" id="3.1.3.5" evidence="5"/>
<organism evidence="5 6">
    <name type="scientific">Bifidobacterium biavatii DSM 23969</name>
    <dbReference type="NCBI Taxonomy" id="1437608"/>
    <lineage>
        <taxon>Bacteria</taxon>
        <taxon>Bacillati</taxon>
        <taxon>Actinomycetota</taxon>
        <taxon>Actinomycetes</taxon>
        <taxon>Bifidobacteriales</taxon>
        <taxon>Bifidobacteriaceae</taxon>
        <taxon>Bifidobacterium</taxon>
    </lineage>
</organism>
<dbReference type="InterPro" id="IPR001322">
    <property type="entry name" value="Lamin_tail_dom"/>
</dbReference>
<gene>
    <name evidence="5" type="ORF">BBIA_1096</name>
</gene>
<dbReference type="SUPFAM" id="SSF55816">
    <property type="entry name" value="5'-nucleotidase (syn. UDP-sugar hydrolase), C-terminal domain"/>
    <property type="match status" value="1"/>
</dbReference>
<dbReference type="SUPFAM" id="SSF56300">
    <property type="entry name" value="Metallo-dependent phosphatases"/>
    <property type="match status" value="1"/>
</dbReference>
<dbReference type="STRING" id="1437608.GCA_000771645_00421"/>
<feature type="signal peptide" evidence="3">
    <location>
        <begin position="1"/>
        <end position="34"/>
    </location>
</feature>
<feature type="chain" id="PRO_5001818071" evidence="3">
    <location>
        <begin position="35"/>
        <end position="1397"/>
    </location>
</feature>
<evidence type="ECO:0000313" key="5">
    <source>
        <dbReference type="EMBL" id="KFI47470.1"/>
    </source>
</evidence>
<dbReference type="GO" id="GO:0008253">
    <property type="term" value="F:5'-nucleotidase activity"/>
    <property type="evidence" value="ECO:0007669"/>
    <property type="project" value="UniProtKB-EC"/>
</dbReference>
<dbReference type="Gene3D" id="3.90.780.10">
    <property type="entry name" value="5'-Nucleotidase, C-terminal domain"/>
    <property type="match status" value="1"/>
</dbReference>
<proteinExistence type="predicted"/>
<dbReference type="PANTHER" id="PTHR11575">
    <property type="entry name" value="5'-NUCLEOTIDASE-RELATED"/>
    <property type="match status" value="1"/>
</dbReference>
<dbReference type="Pfam" id="PF00149">
    <property type="entry name" value="Metallophos"/>
    <property type="match status" value="1"/>
</dbReference>
<dbReference type="eggNOG" id="COG0737">
    <property type="taxonomic scope" value="Bacteria"/>
</dbReference>
<dbReference type="Pfam" id="PF18885">
    <property type="entry name" value="DUF5648"/>
    <property type="match status" value="1"/>
</dbReference>
<evidence type="ECO:0000256" key="3">
    <source>
        <dbReference type="SAM" id="SignalP"/>
    </source>
</evidence>
<keyword evidence="1 3" id="KW-0732">Signal</keyword>
<dbReference type="InterPro" id="IPR029052">
    <property type="entry name" value="Metallo-depent_PP-like"/>
</dbReference>
<evidence type="ECO:0000256" key="1">
    <source>
        <dbReference type="ARBA" id="ARBA00022729"/>
    </source>
</evidence>
<dbReference type="EC" id="3.1.4.16" evidence="5"/>
<evidence type="ECO:0000259" key="4">
    <source>
        <dbReference type="PROSITE" id="PS51841"/>
    </source>
</evidence>
<sequence>MPSITKRMQGLLLSVALIVPLAAIPATTTVTAFADEQPPVSSTQATTQTASPAANAATDTIIKDAATAVYLKRIDVGTDTVTLGSKNTKPVDVSGWLIRDDKDSADHTYTIPDGTAIPAAGELQFNLDQLASIGLGKEDQVRVWNKSGELVLNFGWSGDDKNAVYVANSDADGLVKQGDGTQTEPDQPSGDKLDVAAWPGLDAVTAIDGTDEFGAGQATGEHTDGNLSGLVYQPGANGKPGTLWAADNDLNPTLGITGPKGAGAINKFVYDETTGSWKQDPADGWSFQLNSQTKGGKQLHFKDGKGGVDSEGITLIGGDPAKGVFIGAERDNENKKEPRPSILRYDVSQQTTDTNDDGAQDLTATNEWNLTAALSQFGVTLDKGDDANLGVEGVAFIPDATLTANKFVSNLDPKNAHAYDPAGTANDFGGLFFAALEKTNAIYAFALATVGGKDVAYPVAQIPLPENAANAGYSGPRDLTWDAEHNQLLAEGDNTIGTDEKPTKAMIATYEFDKSGALQLTKLTATPTEIAAGNTEGFAVTPDAEARTVKGGKAGKTYKPVFWADDSVTNGHSLRQGWIEAANGGSQQPGQPEQKTTTINLLNVNDFHGRIDKNLTVPFASTVEQLRAAYPDSSLLLGAGDLIGASLFNSSVQRDQPTIDVLNALGLKASSVGNHEFDQGYADLTDRVIGKDNARNAKWDYLGANVYKKGTKTPALKEYSIQDVNGVKVGVIGAVTQETSTLVSPGGISGIDFGDPVEAVNRVAKQLTDGDESNGEADVIVAEYHEGAPASEDATTGKPTLDEQKAASPVFKEIVDQTDPAVGAIFTGHTHMAYDYADPAHNGRPVIQTGSYAANVGQVVLDYDQTTDKVTYAKSGNVPVDTSKSDDELAAAGDTTVKQVKSIVDAALKVADAKGNEKVGSVAADITTAYLDGKRDDRASESTMGNLVADALLDSLKSADRGGAEIGVVNPGGLRAEFCRTGNGDKCSLAADGSITYAQANAVLPFLNNLWTTTLTGAQFKEALEQQWQTTADGTTPSRPYLQLGLSHNVSYTYDPNAKQGEHVTSVTVNGQPLDLKRKYRIGSFSFLLEGGDNFRAFAAGTNTKDTGLVDRDAWIEYIGKNSPLKPRYDRRAVAVTGLPTDDVTAGSSFDLRFSKLTLTSLGVPVETKLTATIGDATVGAADVANGDTADLKITVPTGQAAGAATLTIVGATNGTTVTLPITVKAGESPSPEPSPEPEPEPTPTPKPDEPSEPTKPTVKAVPVYRLYNPHSGLHHYTVNSHEKDMLVKRGWNYERVAFKQAASASAGKPVYRAYNPDNGNHHWTASYGECVILTTKYGWRAEGIAWYQSAEGKTTVYRAYNPKNGEHLYTTSKGEYDVITSAHRGWRAEGVAWRSL</sequence>
<dbReference type="PROSITE" id="PS51841">
    <property type="entry name" value="LTD"/>
    <property type="match status" value="1"/>
</dbReference>
<dbReference type="EMBL" id="JGYN01000034">
    <property type="protein sequence ID" value="KFI47470.1"/>
    <property type="molecule type" value="Genomic_DNA"/>
</dbReference>
<feature type="domain" description="LTD" evidence="4">
    <location>
        <begin position="45"/>
        <end position="208"/>
    </location>
</feature>
<dbReference type="InterPro" id="IPR036415">
    <property type="entry name" value="Lamin_tail_dom_sf"/>
</dbReference>
<reference evidence="5 6" key="1">
    <citation type="submission" date="2014-03" db="EMBL/GenBank/DDBJ databases">
        <title>Genomics of Bifidobacteria.</title>
        <authorList>
            <person name="Ventura M."/>
            <person name="Milani C."/>
            <person name="Lugli G.A."/>
        </authorList>
    </citation>
    <scope>NUCLEOTIDE SEQUENCE [LARGE SCALE GENOMIC DNA]</scope>
    <source>
        <strain evidence="5 6">DSM 23969</strain>
    </source>
</reference>
<keyword evidence="6" id="KW-1185">Reference proteome</keyword>
<feature type="region of interest" description="Disordered" evidence="2">
    <location>
        <begin position="1224"/>
        <end position="1259"/>
    </location>
</feature>
<dbReference type="GO" id="GO:0030288">
    <property type="term" value="C:outer membrane-bounded periplasmic space"/>
    <property type="evidence" value="ECO:0007669"/>
    <property type="project" value="TreeGrafter"/>
</dbReference>
<protein>
    <submittedName>
        <fullName evidence="5">5'-nucleotidase</fullName>
        <ecNumber evidence="5">3.1.3.5</ecNumber>
        <ecNumber evidence="5">3.1.3.6</ecNumber>
        <ecNumber evidence="5">3.1.4.16</ecNumber>
    </submittedName>
</protein>
<dbReference type="Gene3D" id="2.60.40.1260">
    <property type="entry name" value="Lamin Tail domain"/>
    <property type="match status" value="1"/>
</dbReference>
<feature type="compositionally biased region" description="Pro residues" evidence="2">
    <location>
        <begin position="1231"/>
        <end position="1246"/>
    </location>
</feature>
<evidence type="ECO:0000313" key="6">
    <source>
        <dbReference type="Proteomes" id="UP000029108"/>
    </source>
</evidence>
<dbReference type="EC" id="3.1.3.6" evidence="5"/>
<comment type="caution">
    <text evidence="5">The sequence shown here is derived from an EMBL/GenBank/DDBJ whole genome shotgun (WGS) entry which is preliminary data.</text>
</comment>
<name>A0A086ZLS0_9BIFI</name>
<evidence type="ECO:0000256" key="2">
    <source>
        <dbReference type="SAM" id="MobiDB-lite"/>
    </source>
</evidence>
<dbReference type="PANTHER" id="PTHR11575:SF24">
    <property type="entry name" value="5'-NUCLEOTIDASE"/>
    <property type="match status" value="1"/>
</dbReference>
<dbReference type="InterPro" id="IPR006179">
    <property type="entry name" value="5_nucleotidase/apyrase"/>
</dbReference>
<dbReference type="GO" id="GO:0009166">
    <property type="term" value="P:nucleotide catabolic process"/>
    <property type="evidence" value="ECO:0007669"/>
    <property type="project" value="InterPro"/>
</dbReference>
<dbReference type="SUPFAM" id="SSF74853">
    <property type="entry name" value="Lamin A/C globular tail domain"/>
    <property type="match status" value="1"/>
</dbReference>
<dbReference type="InterPro" id="IPR004843">
    <property type="entry name" value="Calcineurin-like_PHP"/>
</dbReference>